<reference evidence="1 2" key="1">
    <citation type="submission" date="2019-07" db="EMBL/GenBank/DDBJ databases">
        <authorList>
            <person name="Zhou L.-Y."/>
        </authorList>
    </citation>
    <scope>NUCLEOTIDE SEQUENCE [LARGE SCALE GENOMIC DNA]</scope>
    <source>
        <strain evidence="1 2">YIM 101269</strain>
    </source>
</reference>
<sequence>MMTQVIVLNGGSSSGNSGIVRCLQHVLPRPWISMAIDDLINQLPSSMLGSGGGIAFGEQGEAATRR</sequence>
<proteinExistence type="predicted"/>
<dbReference type="Proteomes" id="UP000317638">
    <property type="component" value="Unassembled WGS sequence"/>
</dbReference>
<dbReference type="OrthoDB" id="3538329at2"/>
<gene>
    <name evidence="1" type="ORF">FOJ82_08965</name>
</gene>
<protein>
    <submittedName>
        <fullName evidence="1">Uncharacterized protein</fullName>
    </submittedName>
</protein>
<dbReference type="Pfam" id="PF07931">
    <property type="entry name" value="CPT"/>
    <property type="match status" value="1"/>
</dbReference>
<evidence type="ECO:0000313" key="2">
    <source>
        <dbReference type="Proteomes" id="UP000317638"/>
    </source>
</evidence>
<name>A0A553K0E1_9ACTN</name>
<keyword evidence="2" id="KW-1185">Reference proteome</keyword>
<dbReference type="Gene3D" id="3.40.50.300">
    <property type="entry name" value="P-loop containing nucleotide triphosphate hydrolases"/>
    <property type="match status" value="1"/>
</dbReference>
<evidence type="ECO:0000313" key="1">
    <source>
        <dbReference type="EMBL" id="TRY18174.1"/>
    </source>
</evidence>
<accession>A0A553K0E1</accession>
<dbReference type="AlphaFoldDB" id="A0A553K0E1"/>
<dbReference type="EMBL" id="VKKG01000003">
    <property type="protein sequence ID" value="TRY18174.1"/>
    <property type="molecule type" value="Genomic_DNA"/>
</dbReference>
<organism evidence="1 2">
    <name type="scientific">Tessaracoccus rhinocerotis</name>
    <dbReference type="NCBI Taxonomy" id="1689449"/>
    <lineage>
        <taxon>Bacteria</taxon>
        <taxon>Bacillati</taxon>
        <taxon>Actinomycetota</taxon>
        <taxon>Actinomycetes</taxon>
        <taxon>Propionibacteriales</taxon>
        <taxon>Propionibacteriaceae</taxon>
        <taxon>Tessaracoccus</taxon>
    </lineage>
</organism>
<comment type="caution">
    <text evidence="1">The sequence shown here is derived from an EMBL/GenBank/DDBJ whole genome shotgun (WGS) entry which is preliminary data.</text>
</comment>
<dbReference type="InterPro" id="IPR027417">
    <property type="entry name" value="P-loop_NTPase"/>
</dbReference>